<dbReference type="SUPFAM" id="SSF52540">
    <property type="entry name" value="P-loop containing nucleoside triphosphate hydrolases"/>
    <property type="match status" value="1"/>
</dbReference>
<protein>
    <submittedName>
        <fullName evidence="3">Ribosomal L7/L12-like protein</fullName>
    </submittedName>
</protein>
<dbReference type="Proteomes" id="UP000239203">
    <property type="component" value="Unassembled WGS sequence"/>
</dbReference>
<organism evidence="3 4">
    <name type="scientific">Actinokineospora auranticolor</name>
    <dbReference type="NCBI Taxonomy" id="155976"/>
    <lineage>
        <taxon>Bacteria</taxon>
        <taxon>Bacillati</taxon>
        <taxon>Actinomycetota</taxon>
        <taxon>Actinomycetes</taxon>
        <taxon>Pseudonocardiales</taxon>
        <taxon>Pseudonocardiaceae</taxon>
        <taxon>Actinokineospora</taxon>
    </lineage>
</organism>
<reference evidence="3 4" key="1">
    <citation type="submission" date="2018-02" db="EMBL/GenBank/DDBJ databases">
        <title>Genomic Encyclopedia of Archaeal and Bacterial Type Strains, Phase II (KMG-II): from individual species to whole genera.</title>
        <authorList>
            <person name="Goeker M."/>
        </authorList>
    </citation>
    <scope>NUCLEOTIDE SEQUENCE [LARGE SCALE GENOMIC DNA]</scope>
    <source>
        <strain evidence="3 4">YU 961-1</strain>
    </source>
</reference>
<accession>A0A2S6GDX3</accession>
<evidence type="ECO:0000313" key="4">
    <source>
        <dbReference type="Proteomes" id="UP000239203"/>
    </source>
</evidence>
<sequence>MANGDISGYRNDEPSPNDLLDREKIARALANTVQVCETPLVVGIYGSWGTGKTTLMELVRKKLEGDKVPTIWFDPWRHQFDDNPVVALLHTMVDKVVDRKRGKELLTAIASALTDSVITAAPLFHELSDFHAYKAEYEESLFEVRERRVQLRESFAKLMRAATNDGEVRLVFFIDDLDRCLPKSILKTLEALKLFLNMPGCVYVLGVDREALENSINTTYSDRNIAEQYLDKIVQVPFTLPPVSTGSTIEFVRSLLPDGLHDIAEDIVAGLGTNPRRIKRFVNSLVLNHELAKQTFADQAYNAKLLAALLVVQYQRPKLYRRLAEDRLVLLEGAELDKVDAGTANDPMVRRLVTEVERDPSALDGYVFLSTVAGVRPVEFDVVVTKVGEYRINVIKVIREHSDIGLKEARDLVDSQPPILVASGLSRAAAEELVEQIRAVDGQAEIR</sequence>
<dbReference type="PANTHER" id="PTHR22674">
    <property type="entry name" value="NTPASE, KAP FAMILY P-LOOP DOMAIN-CONTAINING 1"/>
    <property type="match status" value="1"/>
</dbReference>
<proteinExistence type="predicted"/>
<name>A0A2S6GDX3_9PSEU</name>
<dbReference type="InterPro" id="IPR052754">
    <property type="entry name" value="NTPase_KAP_P-loop"/>
</dbReference>
<dbReference type="EMBL" id="PTIX01000028">
    <property type="protein sequence ID" value="PPK63438.1"/>
    <property type="molecule type" value="Genomic_DNA"/>
</dbReference>
<gene>
    <name evidence="3" type="ORF">CLV40_12851</name>
</gene>
<evidence type="ECO:0000313" key="3">
    <source>
        <dbReference type="EMBL" id="PPK63438.1"/>
    </source>
</evidence>
<keyword evidence="4" id="KW-1185">Reference proteome</keyword>
<dbReference type="InterPro" id="IPR014719">
    <property type="entry name" value="Ribosomal_bL12_C/ClpS-like"/>
</dbReference>
<feature type="domain" description="Large ribosomal subunit protein bL12 C-terminal" evidence="1">
    <location>
        <begin position="380"/>
        <end position="446"/>
    </location>
</feature>
<dbReference type="SUPFAM" id="SSF54736">
    <property type="entry name" value="ClpS-like"/>
    <property type="match status" value="1"/>
</dbReference>
<dbReference type="GO" id="GO:0006412">
    <property type="term" value="P:translation"/>
    <property type="evidence" value="ECO:0007669"/>
    <property type="project" value="InterPro"/>
</dbReference>
<dbReference type="PANTHER" id="PTHR22674:SF6">
    <property type="entry name" value="NTPASE KAP FAMILY P-LOOP DOMAIN-CONTAINING PROTEIN 1"/>
    <property type="match status" value="1"/>
</dbReference>
<dbReference type="Pfam" id="PF07693">
    <property type="entry name" value="KAP_NTPase"/>
    <property type="match status" value="1"/>
</dbReference>
<comment type="caution">
    <text evidence="3">The sequence shown here is derived from an EMBL/GenBank/DDBJ whole genome shotgun (WGS) entry which is preliminary data.</text>
</comment>
<dbReference type="Pfam" id="PF00542">
    <property type="entry name" value="Ribosomal_L12"/>
    <property type="match status" value="1"/>
</dbReference>
<evidence type="ECO:0000259" key="2">
    <source>
        <dbReference type="Pfam" id="PF07693"/>
    </source>
</evidence>
<dbReference type="RefSeq" id="WP_181043868.1">
    <property type="nucleotide sequence ID" value="NZ_CP154825.1"/>
</dbReference>
<dbReference type="GO" id="GO:0003735">
    <property type="term" value="F:structural constituent of ribosome"/>
    <property type="evidence" value="ECO:0007669"/>
    <property type="project" value="InterPro"/>
</dbReference>
<dbReference type="AlphaFoldDB" id="A0A2S6GDX3"/>
<dbReference type="InterPro" id="IPR013823">
    <property type="entry name" value="Ribosomal_bL12_C"/>
</dbReference>
<evidence type="ECO:0000259" key="1">
    <source>
        <dbReference type="Pfam" id="PF00542"/>
    </source>
</evidence>
<dbReference type="InterPro" id="IPR027417">
    <property type="entry name" value="P-loop_NTPase"/>
</dbReference>
<dbReference type="Gene3D" id="3.30.1390.10">
    <property type="match status" value="1"/>
</dbReference>
<feature type="domain" description="KAP NTPase" evidence="2">
    <location>
        <begin position="22"/>
        <end position="290"/>
    </location>
</feature>
<dbReference type="Gene3D" id="3.40.50.300">
    <property type="entry name" value="P-loop containing nucleotide triphosphate hydrolases"/>
    <property type="match status" value="1"/>
</dbReference>
<dbReference type="InterPro" id="IPR011646">
    <property type="entry name" value="KAP_P-loop"/>
</dbReference>